<dbReference type="InterPro" id="IPR038071">
    <property type="entry name" value="UROD/MetE-like_sf"/>
</dbReference>
<organism evidence="25 26">
    <name type="scientific">Actinidia rufa</name>
    <dbReference type="NCBI Taxonomy" id="165716"/>
    <lineage>
        <taxon>Eukaryota</taxon>
        <taxon>Viridiplantae</taxon>
        <taxon>Streptophyta</taxon>
        <taxon>Embryophyta</taxon>
        <taxon>Tracheophyta</taxon>
        <taxon>Spermatophyta</taxon>
        <taxon>Magnoliopsida</taxon>
        <taxon>eudicotyledons</taxon>
        <taxon>Gunneridae</taxon>
        <taxon>Pentapetalae</taxon>
        <taxon>asterids</taxon>
        <taxon>Ericales</taxon>
        <taxon>Actinidiaceae</taxon>
        <taxon>Actinidia</taxon>
    </lineage>
</organism>
<keyword evidence="26" id="KW-1185">Reference proteome</keyword>
<name>A0A7J0FSK1_9ERIC</name>
<evidence type="ECO:0000256" key="12">
    <source>
        <dbReference type="ARBA" id="ARBA00022701"/>
    </source>
</evidence>
<evidence type="ECO:0000256" key="18">
    <source>
        <dbReference type="ARBA" id="ARBA00078330"/>
    </source>
</evidence>
<keyword evidence="9" id="KW-0489">Methyltransferase</keyword>
<evidence type="ECO:0000256" key="13">
    <source>
        <dbReference type="ARBA" id="ARBA00022723"/>
    </source>
</evidence>
<evidence type="ECO:0000256" key="19">
    <source>
        <dbReference type="ARBA" id="ARBA00078472"/>
    </source>
</evidence>
<dbReference type="SUPFAM" id="SSF51726">
    <property type="entry name" value="UROD/MetE-like"/>
    <property type="match status" value="2"/>
</dbReference>
<sequence>MASHIVGYPRMGPKRELKFALESFWDGKSTDKELQKVAADLRSSIWKQMADAGIKYIPSNTFSYYDQVLDTTAMLGAVPSRYDWYGGEIGFDVYFSMARGNASVPAMEMTKWFDTNYHYIVPELGPDVNFSYASHKAVNEFKEAKALGIETVPVIVGPVSYLLLSKPAKGVEKSFSLLSLIDKILPVYKEVVTELKAAGATWIQFDEPTLVMDLESHKLQAFTHAYLELASSLSGLNVLIETYFADVPAEAYKTLIALKGVTGFGFDLIRGTSTLDLIKGGFPSGKYLFAGVVDGRNIWANDLAASVSTLKELEGIVGKGNIVVSTSCSLLHTAVDLVNETRLDKEIKSWLAFAAQKVVEVNALAKALSDHNDEALFSANAAAHGSRKSSPRVMNEAVQKAAAALKGSDHRRATNVSARLDVQQKKLSLPILPTTTLGSFPQTIELRKVRREYKAEKVSEEEYVKAIKEEIDKVVKLQEELDIDVLVHGEPERNDMVENFGEQLSGFAFTVNGWVQSYGSRCVKPPIIYGDVSRPKAMTVFWSSMAQSMTCRPMKGMLTGPVTILNWSFVRNDQPRFETCYQIALAIKDEVEDLEKAGITVIQIDEAALREGLPLRKSEQPFYLDWAVHSFRITNCGVKDTTQIHTHMCYSNFNDIILSIIDMDADVITIENSRSDEKLLSVFREGVKYGAGIGPGVYDIHSPRIPSTQEIADRINEMLAVLESNILWVNPDCGLKTRKYAEVKPALSNMVAAAKLLRNQLNIRAVPTVARRLGIEDPKPSVASACASKEFRKRNKLLCRRRSRPMAVDTSFASLFENLKLEDPWLPPRAWELIPSQSGFSDSNISVSPSSLSTPLPHTPLVSEASLVRLAMNALQGIESALITIEKLCEVFYPNPADRTFHRIPNLWNRSSSTLALGKMLKSIGHLGFAVFLLHKFVDYFRNSKLDESLSYNRVVNSEADENHNNHEDKGGEHQPYSLVNQAFSVAVQKVLEGYICALDTLYASVALRRSSKTLDLSSHSHFGVGCLMSSVDSEITLLEVYLHTKELRNQIEAIGNICCIHYISLSFSVSSFESLIAKANLQFHNFPRGGDLLTYLYTQLRVADPVHSALLKFLFLYSYEPYCEFIRSWIYEAKISDPYKEFVVEYVEQSPSSSPVEVRSSHDIVLPTLRERDGVSVPYFLKDFSIPLLRAGQQLQVLIKLLELCGPVSSGNHTYKDILPCWSDFSSDYTSYASSLTFSKRSIEEMVLARNNYYKRMLENLDIVLTKLDIRYQQVAPHGNVAVFVNNIGGNLNIPLSFTKDDRIDYPSTNKSDLDATVDTMESQASGIADEFSYAEDQSESSECSSLNGSEEQNESMQLIQPPNSLAGCKQNYLSALNVLSSITIDNSWQKSFQSDVPNPVEGDSHEISERINLSDRSAYPCRKEANLSDNPLCPESGKPNWSWLSDTQYRDRQCGTGWLFSDLVKSPFDVDKARHETSFHPSECGLKVGTRNAGAVVEGAPYLSNGIFTGDSLTEETSDDDQLPIRTCAASNSVALQQLKLIYDSNLLTTNPKLSKNALMRKHGERGCTYYAEPFPCFEFQSVKDPCKVYVENLASSPRHQFGGNLTISKNSAATAASGARNYDKMEGYDGHETLIEKNEFPPVNFALESKSDKQEQVILENVSGGIGWQSMLNCSDYIVKFGARDHRKSLEATFELPLDFIIEKCLLQEILLQLFLLEVQLVCDSYMPSLNKARYWYISKLTIKLLEEGFKLREHLLALRRYHFMELADWADLFIMSLWHHKWYVTEADRKLSEIQGLLEMSVQRSSCERDHYKDRLFVHMKDNGSSMMPLATSTIGVNSFDFLGLGYRVDWPISIVLTPGALKIYAQIFSFLIQVKLAVFSLADVWCSLKCDA</sequence>
<evidence type="ECO:0000256" key="16">
    <source>
        <dbReference type="ARBA" id="ARBA00023212"/>
    </source>
</evidence>
<dbReference type="GO" id="GO:0008270">
    <property type="term" value="F:zinc ion binding"/>
    <property type="evidence" value="ECO:0007669"/>
    <property type="project" value="InterPro"/>
</dbReference>
<dbReference type="InterPro" id="IPR013215">
    <property type="entry name" value="Cbl-indep_Met_Synth_N"/>
</dbReference>
<evidence type="ECO:0000259" key="21">
    <source>
        <dbReference type="Pfam" id="PF01717"/>
    </source>
</evidence>
<dbReference type="Pfam" id="PF04130">
    <property type="entry name" value="GCP_C_terminal"/>
    <property type="match status" value="1"/>
</dbReference>
<dbReference type="Pfam" id="PF08267">
    <property type="entry name" value="Meth_synt_1"/>
    <property type="match status" value="1"/>
</dbReference>
<evidence type="ECO:0000256" key="17">
    <source>
        <dbReference type="ARBA" id="ARBA00048690"/>
    </source>
</evidence>
<feature type="domain" description="Cobalamin-independent methionine synthase MetE C-terminal/archaeal" evidence="21">
    <location>
        <begin position="432"/>
        <end position="755"/>
    </location>
</feature>
<evidence type="ECO:0000256" key="7">
    <source>
        <dbReference type="ARBA" id="ARBA00012034"/>
    </source>
</evidence>
<dbReference type="InterPro" id="IPR042241">
    <property type="entry name" value="GCP_C_sf"/>
</dbReference>
<dbReference type="Gene3D" id="3.20.20.210">
    <property type="match status" value="2"/>
</dbReference>
<comment type="similarity">
    <text evidence="6">Belongs to the TUBGCP family.</text>
</comment>
<evidence type="ECO:0000256" key="14">
    <source>
        <dbReference type="ARBA" id="ARBA00022833"/>
    </source>
</evidence>
<dbReference type="InterPro" id="IPR002629">
    <property type="entry name" value="Met_Synth_C/arc"/>
</dbReference>
<comment type="subcellular location">
    <subcellularLocation>
        <location evidence="3">Cytoplasm</location>
        <location evidence="3">Cytoskeleton</location>
    </subcellularLocation>
</comment>
<keyword evidence="11" id="KW-0808">Transferase</keyword>
<feature type="coiled-coil region" evidence="20">
    <location>
        <begin position="450"/>
        <end position="480"/>
    </location>
</feature>
<evidence type="ECO:0000256" key="11">
    <source>
        <dbReference type="ARBA" id="ARBA00022679"/>
    </source>
</evidence>
<dbReference type="OrthoDB" id="775571at2759"/>
<evidence type="ECO:0000256" key="6">
    <source>
        <dbReference type="ARBA" id="ARBA00010337"/>
    </source>
</evidence>
<dbReference type="EC" id="2.1.1.14" evidence="7"/>
<keyword evidence="8" id="KW-0963">Cytoplasm</keyword>
<dbReference type="Proteomes" id="UP000585474">
    <property type="component" value="Unassembled WGS sequence"/>
</dbReference>
<feature type="domain" description="Gamma tubulin complex component C-terminal" evidence="22">
    <location>
        <begin position="1755"/>
        <end position="1890"/>
    </location>
</feature>
<evidence type="ECO:0000259" key="22">
    <source>
        <dbReference type="Pfam" id="PF04130"/>
    </source>
</evidence>
<dbReference type="NCBIfam" id="NF003556">
    <property type="entry name" value="PRK05222.1"/>
    <property type="match status" value="1"/>
</dbReference>
<keyword evidence="16" id="KW-0206">Cytoskeleton</keyword>
<evidence type="ECO:0000256" key="4">
    <source>
        <dbReference type="ARBA" id="ARBA00004681"/>
    </source>
</evidence>
<dbReference type="InterPro" id="IPR040457">
    <property type="entry name" value="GCP_C"/>
</dbReference>
<keyword evidence="13" id="KW-0479">Metal-binding</keyword>
<keyword evidence="20" id="KW-0175">Coiled coil</keyword>
<evidence type="ECO:0000313" key="25">
    <source>
        <dbReference type="EMBL" id="GFZ01534.1"/>
    </source>
</evidence>
<dbReference type="GO" id="GO:0032259">
    <property type="term" value="P:methylation"/>
    <property type="evidence" value="ECO:0007669"/>
    <property type="project" value="UniProtKB-KW"/>
</dbReference>
<accession>A0A7J0FSK1</accession>
<dbReference type="EMBL" id="BJWL01000015">
    <property type="protein sequence ID" value="GFZ01534.1"/>
    <property type="molecule type" value="Genomic_DNA"/>
</dbReference>
<dbReference type="GO" id="GO:0043015">
    <property type="term" value="F:gamma-tubulin binding"/>
    <property type="evidence" value="ECO:0007669"/>
    <property type="project" value="InterPro"/>
</dbReference>
<dbReference type="NCBIfam" id="TIGR01371">
    <property type="entry name" value="met_syn_B12ind"/>
    <property type="match status" value="1"/>
</dbReference>
<dbReference type="Pfam" id="PF01717">
    <property type="entry name" value="Meth_synt_2"/>
    <property type="match status" value="1"/>
</dbReference>
<comment type="caution">
    <text evidence="25">The sequence shown here is derived from an EMBL/GenBank/DDBJ whole genome shotgun (WGS) entry which is preliminary data.</text>
</comment>
<evidence type="ECO:0000256" key="8">
    <source>
        <dbReference type="ARBA" id="ARBA00022490"/>
    </source>
</evidence>
<dbReference type="FunFam" id="3.20.20.210:FF:000003">
    <property type="entry name" value="5-methyltetrahydropteroyltriglutamate--homocysteine methyltransferase"/>
    <property type="match status" value="1"/>
</dbReference>
<evidence type="ECO:0000259" key="24">
    <source>
        <dbReference type="Pfam" id="PF17681"/>
    </source>
</evidence>
<reference evidence="25 26" key="1">
    <citation type="submission" date="2019-07" db="EMBL/GenBank/DDBJ databases">
        <title>De Novo Assembly of kiwifruit Actinidia rufa.</title>
        <authorList>
            <person name="Sugita-Konishi S."/>
            <person name="Sato K."/>
            <person name="Mori E."/>
            <person name="Abe Y."/>
            <person name="Kisaki G."/>
            <person name="Hamano K."/>
            <person name="Suezawa K."/>
            <person name="Otani M."/>
            <person name="Fukuda T."/>
            <person name="Manabe T."/>
            <person name="Gomi K."/>
            <person name="Tabuchi M."/>
            <person name="Akimitsu K."/>
            <person name="Kataoka I."/>
        </authorList>
    </citation>
    <scope>NUCLEOTIDE SEQUENCE [LARGE SCALE GENOMIC DNA]</scope>
    <source>
        <strain evidence="26">cv. Fuchu</strain>
    </source>
</reference>
<dbReference type="PANTHER" id="PTHR30519">
    <property type="entry name" value="5-METHYLTETRAHYDROPTEROYLTRIGLUTAMATE--HOMOCYSTEINE METHYLTRANSFERASE"/>
    <property type="match status" value="1"/>
</dbReference>
<evidence type="ECO:0000259" key="23">
    <source>
        <dbReference type="Pfam" id="PF08267"/>
    </source>
</evidence>
<dbReference type="UniPathway" id="UPA00051">
    <property type="reaction ID" value="UER00082"/>
</dbReference>
<keyword evidence="10" id="KW-0028">Amino-acid biosynthesis</keyword>
<dbReference type="Gene3D" id="1.20.120.1900">
    <property type="entry name" value="Gamma-tubulin complex, C-terminal domain"/>
    <property type="match status" value="1"/>
</dbReference>
<dbReference type="GO" id="GO:0003871">
    <property type="term" value="F:5-methyltetrahydropteroyltriglutamate-homocysteine S-methyltransferase activity"/>
    <property type="evidence" value="ECO:0007669"/>
    <property type="project" value="UniProtKB-EC"/>
</dbReference>
<evidence type="ECO:0000256" key="3">
    <source>
        <dbReference type="ARBA" id="ARBA00004245"/>
    </source>
</evidence>
<comment type="catalytic activity">
    <reaction evidence="17">
        <text>5-methyltetrahydropteroyltri-L-glutamate + L-homocysteine = tetrahydropteroyltri-L-glutamate + L-methionine</text>
        <dbReference type="Rhea" id="RHEA:21196"/>
        <dbReference type="ChEBI" id="CHEBI:57844"/>
        <dbReference type="ChEBI" id="CHEBI:58140"/>
        <dbReference type="ChEBI" id="CHEBI:58199"/>
        <dbReference type="ChEBI" id="CHEBI:58207"/>
        <dbReference type="EC" id="2.1.1.14"/>
    </reaction>
</comment>
<dbReference type="GO" id="GO:0008705">
    <property type="term" value="F:methionine synthase activity"/>
    <property type="evidence" value="ECO:0007669"/>
    <property type="project" value="UniProtKB-ARBA"/>
</dbReference>
<evidence type="ECO:0000256" key="15">
    <source>
        <dbReference type="ARBA" id="ARBA00023167"/>
    </source>
</evidence>
<comment type="similarity">
    <text evidence="5">Belongs to the vitamin-B12 independent methionine synthase family.</text>
</comment>
<evidence type="ECO:0000256" key="20">
    <source>
        <dbReference type="SAM" id="Coils"/>
    </source>
</evidence>
<protein>
    <recommendedName>
        <fullName evidence="7">5-methyltetrahydropteroyltriglutamate--homocysteine S-methyltransferase</fullName>
        <ecNumber evidence="7">2.1.1.14</ecNumber>
    </recommendedName>
    <alternativeName>
        <fullName evidence="19">Cobalamin-independent methionine synthase isozyme</fullName>
    </alternativeName>
    <alternativeName>
        <fullName evidence="18">Vitamin-B12-independent methionine synthase isozyme</fullName>
    </alternativeName>
</protein>
<evidence type="ECO:0000256" key="9">
    <source>
        <dbReference type="ARBA" id="ARBA00022603"/>
    </source>
</evidence>
<keyword evidence="14" id="KW-0862">Zinc</keyword>
<comment type="cofactor">
    <cofactor evidence="1">
        <name>Zn(2+)</name>
        <dbReference type="ChEBI" id="CHEBI:29105"/>
    </cofactor>
</comment>
<dbReference type="Pfam" id="PF17681">
    <property type="entry name" value="GCP_N_terminal"/>
    <property type="match status" value="1"/>
</dbReference>
<dbReference type="InterPro" id="IPR006276">
    <property type="entry name" value="Cobalamin-indep_Met_synthase"/>
</dbReference>
<keyword evidence="12" id="KW-0493">Microtubule</keyword>
<evidence type="ECO:0000256" key="5">
    <source>
        <dbReference type="ARBA" id="ARBA00009553"/>
    </source>
</evidence>
<dbReference type="InterPro" id="IPR041470">
    <property type="entry name" value="GCP_N"/>
</dbReference>
<comment type="pathway">
    <text evidence="4">Amino-acid biosynthesis; L-methionine biosynthesis via de novo pathway; L-methionine from L-homocysteine (MetE route): step 1/1.</text>
</comment>
<dbReference type="FunFam" id="3.20.20.210:FF:000002">
    <property type="entry name" value="5-methyltetrahydropteroyltriglutamate--homocysteine methyltransferase"/>
    <property type="match status" value="1"/>
</dbReference>
<evidence type="ECO:0000313" key="26">
    <source>
        <dbReference type="Proteomes" id="UP000585474"/>
    </source>
</evidence>
<dbReference type="GO" id="GO:0005874">
    <property type="term" value="C:microtubule"/>
    <property type="evidence" value="ECO:0007669"/>
    <property type="project" value="UniProtKB-KW"/>
</dbReference>
<evidence type="ECO:0000256" key="1">
    <source>
        <dbReference type="ARBA" id="ARBA00001947"/>
    </source>
</evidence>
<gene>
    <name evidence="25" type="ORF">Acr_15g0001430</name>
</gene>
<evidence type="ECO:0000256" key="10">
    <source>
        <dbReference type="ARBA" id="ARBA00022605"/>
    </source>
</evidence>
<dbReference type="CDD" id="cd03312">
    <property type="entry name" value="CIMS_N_terminal_like"/>
    <property type="match status" value="1"/>
</dbReference>
<feature type="domain" description="Gamma tubulin complex component protein N-terminal" evidence="24">
    <location>
        <begin position="872"/>
        <end position="1217"/>
    </location>
</feature>
<dbReference type="HAMAP" id="MF_00172">
    <property type="entry name" value="Meth_synth"/>
    <property type="match status" value="1"/>
</dbReference>
<proteinExistence type="inferred from homology"/>
<comment type="function">
    <text evidence="2">Catalyzes the transfer of a methyl group from 5-methyltetrahydrofolate to homocysteine resulting in methionine formation.</text>
</comment>
<keyword evidence="15" id="KW-0486">Methionine biosynthesis</keyword>
<evidence type="ECO:0000256" key="2">
    <source>
        <dbReference type="ARBA" id="ARBA00002777"/>
    </source>
</evidence>
<dbReference type="CDD" id="cd03311">
    <property type="entry name" value="CIMS_C_terminal_like"/>
    <property type="match status" value="1"/>
</dbReference>
<feature type="domain" description="Cobalamin-independent methionine synthase MetE N-terminal" evidence="23">
    <location>
        <begin position="3"/>
        <end position="315"/>
    </location>
</feature>